<dbReference type="EMBL" id="AJIL01000065">
    <property type="protein sequence ID" value="KNE97660.1"/>
    <property type="molecule type" value="Genomic_DNA"/>
</dbReference>
<evidence type="ECO:0000313" key="3">
    <source>
        <dbReference type="Proteomes" id="UP000054564"/>
    </source>
</evidence>
<proteinExistence type="predicted"/>
<feature type="region of interest" description="Disordered" evidence="1">
    <location>
        <begin position="66"/>
        <end position="113"/>
    </location>
</feature>
<sequence length="113" mass="12895">MARDSDLLDQNKIDPDNQTAKNKRDKMAKMQDTYLEGIKCLFAEVRSKPTELGRFLMHLPYINQEIEQQDEQDVDMENDEEGEGQTADCDDHSSSSSSDDELELPLIDLPFAV</sequence>
<evidence type="ECO:0000256" key="1">
    <source>
        <dbReference type="SAM" id="MobiDB-lite"/>
    </source>
</evidence>
<keyword evidence="3" id="KW-1185">Reference proteome</keyword>
<dbReference type="AlphaFoldDB" id="A0A0L0VEF9"/>
<accession>A0A0L0VEF9</accession>
<dbReference type="Proteomes" id="UP000054564">
    <property type="component" value="Unassembled WGS sequence"/>
</dbReference>
<feature type="compositionally biased region" description="Basic and acidic residues" evidence="1">
    <location>
        <begin position="1"/>
        <end position="15"/>
    </location>
</feature>
<gene>
    <name evidence="2" type="ORF">PSTG_09065</name>
</gene>
<feature type="region of interest" description="Disordered" evidence="1">
    <location>
        <begin position="1"/>
        <end position="26"/>
    </location>
</feature>
<evidence type="ECO:0000313" key="2">
    <source>
        <dbReference type="EMBL" id="KNE97660.1"/>
    </source>
</evidence>
<protein>
    <submittedName>
        <fullName evidence="2">Uncharacterized protein</fullName>
    </submittedName>
</protein>
<feature type="compositionally biased region" description="Acidic residues" evidence="1">
    <location>
        <begin position="67"/>
        <end position="83"/>
    </location>
</feature>
<comment type="caution">
    <text evidence="2">The sequence shown here is derived from an EMBL/GenBank/DDBJ whole genome shotgun (WGS) entry which is preliminary data.</text>
</comment>
<name>A0A0L0VEF9_9BASI</name>
<reference evidence="3" key="1">
    <citation type="submission" date="2014-03" db="EMBL/GenBank/DDBJ databases">
        <title>The Genome Sequence of Puccinia striiformis f. sp. tritici PST-78.</title>
        <authorList>
            <consortium name="The Broad Institute Genome Sequencing Platform"/>
            <person name="Cuomo C."/>
            <person name="Hulbert S."/>
            <person name="Chen X."/>
            <person name="Walker B."/>
            <person name="Young S.K."/>
            <person name="Zeng Q."/>
            <person name="Gargeya S."/>
            <person name="Fitzgerald M."/>
            <person name="Haas B."/>
            <person name="Abouelleil A."/>
            <person name="Alvarado L."/>
            <person name="Arachchi H.M."/>
            <person name="Berlin A.M."/>
            <person name="Chapman S.B."/>
            <person name="Goldberg J."/>
            <person name="Griggs A."/>
            <person name="Gujja S."/>
            <person name="Hansen M."/>
            <person name="Howarth C."/>
            <person name="Imamovic A."/>
            <person name="Larimer J."/>
            <person name="McCowan C."/>
            <person name="Montmayeur A."/>
            <person name="Murphy C."/>
            <person name="Neiman D."/>
            <person name="Pearson M."/>
            <person name="Priest M."/>
            <person name="Roberts A."/>
            <person name="Saif S."/>
            <person name="Shea T."/>
            <person name="Sisk P."/>
            <person name="Sykes S."/>
            <person name="Wortman J."/>
            <person name="Nusbaum C."/>
            <person name="Birren B."/>
        </authorList>
    </citation>
    <scope>NUCLEOTIDE SEQUENCE [LARGE SCALE GENOMIC DNA]</scope>
    <source>
        <strain evidence="3">race PST-78</strain>
    </source>
</reference>
<organism evidence="2 3">
    <name type="scientific">Puccinia striiformis f. sp. tritici PST-78</name>
    <dbReference type="NCBI Taxonomy" id="1165861"/>
    <lineage>
        <taxon>Eukaryota</taxon>
        <taxon>Fungi</taxon>
        <taxon>Dikarya</taxon>
        <taxon>Basidiomycota</taxon>
        <taxon>Pucciniomycotina</taxon>
        <taxon>Pucciniomycetes</taxon>
        <taxon>Pucciniales</taxon>
        <taxon>Pucciniaceae</taxon>
        <taxon>Puccinia</taxon>
    </lineage>
</organism>